<accession>A0A0D4ZYL7</accession>
<name>A0A0D4ZYL7_9SPHN</name>
<gene>
    <name evidence="2" type="ORF">plasmid201_051</name>
</gene>
<feature type="domain" description="WGR" evidence="1">
    <location>
        <begin position="11"/>
        <end position="86"/>
    </location>
</feature>
<reference evidence="2" key="1">
    <citation type="submission" date="2014-06" db="EMBL/GenBank/DDBJ databases">
        <title>Molecular and ecological studies on carbamate pesticide degrading bacteria isolated from agricultural soils.</title>
        <authorList>
            <person name="Kim D.-U."/>
            <person name="Ka J.-O."/>
        </authorList>
    </citation>
    <scope>NUCLEOTIDE SEQUENCE</scope>
    <source>
        <strain evidence="2">NS2</strain>
        <plasmid evidence="2">201</plasmid>
    </source>
</reference>
<dbReference type="InterPro" id="IPR049809">
    <property type="entry name" value="YehF/YfeS-like_WGR"/>
</dbReference>
<dbReference type="InterPro" id="IPR008893">
    <property type="entry name" value="WGR_domain"/>
</dbReference>
<dbReference type="EMBL" id="KM017070">
    <property type="protein sequence ID" value="AJW29239.1"/>
    <property type="molecule type" value="Genomic_DNA"/>
</dbReference>
<keyword evidence="2" id="KW-0614">Plasmid</keyword>
<organism evidence="2">
    <name type="scientific">Sphingomonas sp. NS2</name>
    <dbReference type="NCBI Taxonomy" id="908605"/>
    <lineage>
        <taxon>Bacteria</taxon>
        <taxon>Pseudomonadati</taxon>
        <taxon>Pseudomonadota</taxon>
        <taxon>Alphaproteobacteria</taxon>
        <taxon>Sphingomonadales</taxon>
        <taxon>Sphingomonadaceae</taxon>
        <taxon>Sphingomonas</taxon>
    </lineage>
</organism>
<dbReference type="SUPFAM" id="SSF142921">
    <property type="entry name" value="WGR domain-like"/>
    <property type="match status" value="1"/>
</dbReference>
<dbReference type="InterPro" id="IPR036930">
    <property type="entry name" value="WGR_dom_sf"/>
</dbReference>
<dbReference type="SMART" id="SM00773">
    <property type="entry name" value="WGR"/>
    <property type="match status" value="1"/>
</dbReference>
<dbReference type="Pfam" id="PF05406">
    <property type="entry name" value="WGR"/>
    <property type="match status" value="1"/>
</dbReference>
<proteinExistence type="predicted"/>
<dbReference type="AlphaFoldDB" id="A0A0D4ZYL7"/>
<dbReference type="CDD" id="cd07996">
    <property type="entry name" value="WGR_MMR_like"/>
    <property type="match status" value="1"/>
</dbReference>
<evidence type="ECO:0000259" key="1">
    <source>
        <dbReference type="SMART" id="SM00773"/>
    </source>
</evidence>
<sequence>MFEPPTQLVDWCCALEAVDAERNIARAYHIHASQDLFGHVIVALRWGRIGRTHSSITVSFSNEVAARKFIERTLGKRASAPRRIGIAYNLVND</sequence>
<protein>
    <submittedName>
        <fullName evidence="2">WGR domain protein</fullName>
    </submittedName>
</protein>
<evidence type="ECO:0000313" key="2">
    <source>
        <dbReference type="EMBL" id="AJW29239.1"/>
    </source>
</evidence>
<geneLocation type="plasmid" evidence="2">
    <name>201</name>
</geneLocation>